<evidence type="ECO:0000256" key="2">
    <source>
        <dbReference type="SAM" id="Phobius"/>
    </source>
</evidence>
<keyword evidence="2" id="KW-0812">Transmembrane</keyword>
<evidence type="ECO:0008006" key="4">
    <source>
        <dbReference type="Google" id="ProtNLM"/>
    </source>
</evidence>
<protein>
    <recommendedName>
        <fullName evidence="4">Rho termination factor N-terminal domain-containing protein</fullName>
    </recommendedName>
</protein>
<name>A0A6C0DCS2_9ZZZZ</name>
<reference evidence="3" key="1">
    <citation type="journal article" date="2020" name="Nature">
        <title>Giant virus diversity and host interactions through global metagenomics.</title>
        <authorList>
            <person name="Schulz F."/>
            <person name="Roux S."/>
            <person name="Paez-Espino D."/>
            <person name="Jungbluth S."/>
            <person name="Walsh D.A."/>
            <person name="Denef V.J."/>
            <person name="McMahon K.D."/>
            <person name="Konstantinidis K.T."/>
            <person name="Eloe-Fadrosh E.A."/>
            <person name="Kyrpides N.C."/>
            <person name="Woyke T."/>
        </authorList>
    </citation>
    <scope>NUCLEOTIDE SEQUENCE</scope>
    <source>
        <strain evidence="3">GVMAG-M-3300023174-137</strain>
    </source>
</reference>
<feature type="transmembrane region" description="Helical" evidence="2">
    <location>
        <begin position="6"/>
        <end position="24"/>
    </location>
</feature>
<feature type="compositionally biased region" description="Basic and acidic residues" evidence="1">
    <location>
        <begin position="156"/>
        <end position="169"/>
    </location>
</feature>
<feature type="region of interest" description="Disordered" evidence="1">
    <location>
        <begin position="156"/>
        <end position="202"/>
    </location>
</feature>
<accession>A0A6C0DCS2</accession>
<organism evidence="3">
    <name type="scientific">viral metagenome</name>
    <dbReference type="NCBI Taxonomy" id="1070528"/>
    <lineage>
        <taxon>unclassified sequences</taxon>
        <taxon>metagenomes</taxon>
        <taxon>organismal metagenomes</taxon>
    </lineage>
</organism>
<sequence>MVTELLVLGFIFFVLVGSLGFYFYSRLLYVERKINLLETILLDIKMTMEMEDAAPQPFHGNFQSVKESAPIIIEDVSGTPLNTEEAVVPKDQADFYNMVLESTPSESPAVEEVVLSVSKPDYESMSRDELVSLAEKRMLRLTKGIRKPALVSLLREADKNSSSDQETGKSDANGVAGNMERSGEGAPLDMVETDTLSMESPA</sequence>
<dbReference type="EMBL" id="MN739580">
    <property type="protein sequence ID" value="QHT14213.1"/>
    <property type="molecule type" value="Genomic_DNA"/>
</dbReference>
<evidence type="ECO:0000313" key="3">
    <source>
        <dbReference type="EMBL" id="QHT14213.1"/>
    </source>
</evidence>
<evidence type="ECO:0000256" key="1">
    <source>
        <dbReference type="SAM" id="MobiDB-lite"/>
    </source>
</evidence>
<proteinExistence type="predicted"/>
<dbReference type="AlphaFoldDB" id="A0A6C0DCS2"/>
<keyword evidence="2" id="KW-1133">Transmembrane helix</keyword>
<keyword evidence="2" id="KW-0472">Membrane</keyword>